<dbReference type="AlphaFoldDB" id="A0A8E2JQ80"/>
<gene>
    <name evidence="1" type="ORF">AOQ84DRAFT_298833</name>
</gene>
<reference evidence="1 2" key="1">
    <citation type="journal article" date="2016" name="Nat. Commun.">
        <title>Ectomycorrhizal ecology is imprinted in the genome of the dominant symbiotic fungus Cenococcum geophilum.</title>
        <authorList>
            <consortium name="DOE Joint Genome Institute"/>
            <person name="Peter M."/>
            <person name="Kohler A."/>
            <person name="Ohm R.A."/>
            <person name="Kuo A."/>
            <person name="Krutzmann J."/>
            <person name="Morin E."/>
            <person name="Arend M."/>
            <person name="Barry K.W."/>
            <person name="Binder M."/>
            <person name="Choi C."/>
            <person name="Clum A."/>
            <person name="Copeland A."/>
            <person name="Grisel N."/>
            <person name="Haridas S."/>
            <person name="Kipfer T."/>
            <person name="LaButti K."/>
            <person name="Lindquist E."/>
            <person name="Lipzen A."/>
            <person name="Maire R."/>
            <person name="Meier B."/>
            <person name="Mihaltcheva S."/>
            <person name="Molinier V."/>
            <person name="Murat C."/>
            <person name="Poggeler S."/>
            <person name="Quandt C.A."/>
            <person name="Sperisen C."/>
            <person name="Tritt A."/>
            <person name="Tisserant E."/>
            <person name="Crous P.W."/>
            <person name="Henrissat B."/>
            <person name="Nehls U."/>
            <person name="Egli S."/>
            <person name="Spatafora J.W."/>
            <person name="Grigoriev I.V."/>
            <person name="Martin F.M."/>
        </authorList>
    </citation>
    <scope>NUCLEOTIDE SEQUENCE [LARGE SCALE GENOMIC DNA]</scope>
    <source>
        <strain evidence="1 2">CBS 207.34</strain>
    </source>
</reference>
<evidence type="ECO:0000313" key="1">
    <source>
        <dbReference type="EMBL" id="OCL05493.1"/>
    </source>
</evidence>
<dbReference type="EMBL" id="KV750273">
    <property type="protein sequence ID" value="OCL05493.1"/>
    <property type="molecule type" value="Genomic_DNA"/>
</dbReference>
<sequence length="91" mass="10171">MVDQKPAEAAEERMNPEEPTVYDVWKRADGLFPAEDAEKWISFVSSREGLDGFVRVVGGDEGFTSNTLKKFYIPPGHSCEVLGCIIMFTRA</sequence>
<keyword evidence="2" id="KW-1185">Reference proteome</keyword>
<name>A0A8E2JQ80_9PEZI</name>
<dbReference type="OrthoDB" id="4262619at2759"/>
<evidence type="ECO:0000313" key="2">
    <source>
        <dbReference type="Proteomes" id="UP000250140"/>
    </source>
</evidence>
<protein>
    <submittedName>
        <fullName evidence="1">Uncharacterized protein</fullName>
    </submittedName>
</protein>
<accession>A0A8E2JQ80</accession>
<proteinExistence type="predicted"/>
<dbReference type="Proteomes" id="UP000250140">
    <property type="component" value="Unassembled WGS sequence"/>
</dbReference>
<organism evidence="1 2">
    <name type="scientific">Glonium stellatum</name>
    <dbReference type="NCBI Taxonomy" id="574774"/>
    <lineage>
        <taxon>Eukaryota</taxon>
        <taxon>Fungi</taxon>
        <taxon>Dikarya</taxon>
        <taxon>Ascomycota</taxon>
        <taxon>Pezizomycotina</taxon>
        <taxon>Dothideomycetes</taxon>
        <taxon>Pleosporomycetidae</taxon>
        <taxon>Gloniales</taxon>
        <taxon>Gloniaceae</taxon>
        <taxon>Glonium</taxon>
    </lineage>
</organism>